<dbReference type="InterPro" id="IPR015927">
    <property type="entry name" value="Peptidase_S24_S26A/B/C"/>
</dbReference>
<proteinExistence type="predicted"/>
<dbReference type="Gene3D" id="2.10.109.10">
    <property type="entry name" value="Umud Fragment, subunit A"/>
    <property type="match status" value="1"/>
</dbReference>
<evidence type="ECO:0000256" key="1">
    <source>
        <dbReference type="ARBA" id="ARBA00023015"/>
    </source>
</evidence>
<keyword evidence="2" id="KW-0238">DNA-binding</keyword>
<evidence type="ECO:0000313" key="5">
    <source>
        <dbReference type="EMBL" id="PZT47269.1"/>
    </source>
</evidence>
<gene>
    <name evidence="5" type="ORF">B6S12_09960</name>
</gene>
<dbReference type="PANTHER" id="PTHR40661:SF3">
    <property type="entry name" value="FELS-1 PROPHAGE TRANSCRIPTIONAL REGULATOR"/>
    <property type="match status" value="1"/>
</dbReference>
<keyword evidence="3" id="KW-0804">Transcription</keyword>
<evidence type="ECO:0000256" key="3">
    <source>
        <dbReference type="ARBA" id="ARBA00023163"/>
    </source>
</evidence>
<feature type="domain" description="Peptidase S24/S26A/S26B/S26C" evidence="4">
    <location>
        <begin position="81"/>
        <end position="205"/>
    </location>
</feature>
<evidence type="ECO:0000256" key="2">
    <source>
        <dbReference type="ARBA" id="ARBA00023125"/>
    </source>
</evidence>
<dbReference type="RefSeq" id="WP_111230639.1">
    <property type="nucleotide sequence ID" value="NZ_NBIU01000052.1"/>
</dbReference>
<sequence>MKEQDKAILEEMKEFFKVSSASQVALKLGYKEKTINTWHSKGISQSAIDKFNAIRYNSKKTTIEEPDNSFVNFRYFSNVYAAAGYGNTNNDEHYEVLRLDTRFVSDFLGLNTNMSYDIIKIFGNSMEPYLLDGQTAIIDFTKNSLERVKNTDVIVVSLDDELYCKRIKKQPLLDKFILVSENKDYEDMIITKENFERCKILGVVVCRIDIKMFLNKVENIMF</sequence>
<name>A0A2W6MTM3_9HELI</name>
<dbReference type="Pfam" id="PF00717">
    <property type="entry name" value="Peptidase_S24"/>
    <property type="match status" value="1"/>
</dbReference>
<accession>A0A2W6MTM3</accession>
<dbReference type="InterPro" id="IPR036286">
    <property type="entry name" value="LexA/Signal_pep-like_sf"/>
</dbReference>
<dbReference type="InterPro" id="IPR039418">
    <property type="entry name" value="LexA-like"/>
</dbReference>
<reference evidence="5 6" key="1">
    <citation type="submission" date="2017-03" db="EMBL/GenBank/DDBJ databases">
        <title>Genomic and clinical evidence uncovers the enterohepatic species Helicobacter valdiviensis as a potential human intestinal pathogen.</title>
        <authorList>
            <person name="Fresia P."/>
            <person name="Jara R."/>
            <person name="Sierra R."/>
            <person name="Ferres I."/>
            <person name="Greif G."/>
            <person name="Iraola G."/>
            <person name="Collado L."/>
        </authorList>
    </citation>
    <scope>NUCLEOTIDE SEQUENCE [LARGE SCALE GENOMIC DNA]</scope>
    <source>
        <strain evidence="5 6">WBE14</strain>
    </source>
</reference>
<dbReference type="OrthoDB" id="5324427at2"/>
<dbReference type="GO" id="GO:0003677">
    <property type="term" value="F:DNA binding"/>
    <property type="evidence" value="ECO:0007669"/>
    <property type="project" value="UniProtKB-KW"/>
</dbReference>
<dbReference type="AlphaFoldDB" id="A0A2W6MTM3"/>
<dbReference type="Proteomes" id="UP000249746">
    <property type="component" value="Unassembled WGS sequence"/>
</dbReference>
<dbReference type="EMBL" id="NBIU01000052">
    <property type="protein sequence ID" value="PZT47269.1"/>
    <property type="molecule type" value="Genomic_DNA"/>
</dbReference>
<keyword evidence="1" id="KW-0805">Transcription regulation</keyword>
<keyword evidence="6" id="KW-1185">Reference proteome</keyword>
<dbReference type="SUPFAM" id="SSF51306">
    <property type="entry name" value="LexA/Signal peptidase"/>
    <property type="match status" value="1"/>
</dbReference>
<evidence type="ECO:0000313" key="6">
    <source>
        <dbReference type="Proteomes" id="UP000249746"/>
    </source>
</evidence>
<dbReference type="PANTHER" id="PTHR40661">
    <property type="match status" value="1"/>
</dbReference>
<dbReference type="CDD" id="cd06529">
    <property type="entry name" value="S24_LexA-like"/>
    <property type="match status" value="1"/>
</dbReference>
<organism evidence="5 6">
    <name type="scientific">Helicobacter valdiviensis</name>
    <dbReference type="NCBI Taxonomy" id="1458358"/>
    <lineage>
        <taxon>Bacteria</taxon>
        <taxon>Pseudomonadati</taxon>
        <taxon>Campylobacterota</taxon>
        <taxon>Epsilonproteobacteria</taxon>
        <taxon>Campylobacterales</taxon>
        <taxon>Helicobacteraceae</taxon>
        <taxon>Helicobacter</taxon>
    </lineage>
</organism>
<protein>
    <recommendedName>
        <fullName evidence="4">Peptidase S24/S26A/S26B/S26C domain-containing protein</fullName>
    </recommendedName>
</protein>
<evidence type="ECO:0000259" key="4">
    <source>
        <dbReference type="Pfam" id="PF00717"/>
    </source>
</evidence>
<comment type="caution">
    <text evidence="5">The sequence shown here is derived from an EMBL/GenBank/DDBJ whole genome shotgun (WGS) entry which is preliminary data.</text>
</comment>